<organism evidence="2">
    <name type="scientific">Vairimorpha ceranae (strain BRL01)</name>
    <name type="common">Microsporidian parasite</name>
    <name type="synonym">Nosema ceranae</name>
    <dbReference type="NCBI Taxonomy" id="578460"/>
    <lineage>
        <taxon>Eukaryota</taxon>
        <taxon>Fungi</taxon>
        <taxon>Fungi incertae sedis</taxon>
        <taxon>Microsporidia</taxon>
        <taxon>Nosematidae</taxon>
        <taxon>Vairimorpha</taxon>
    </lineage>
</organism>
<dbReference type="AlphaFoldDB" id="C4V734"/>
<dbReference type="Proteomes" id="UP000009082">
    <property type="component" value="Unassembled WGS sequence"/>
</dbReference>
<reference evidence="2" key="1">
    <citation type="journal article" date="2009" name="PLoS Pathog.">
        <title>Genomic analyses of the microsporidian Nosema ceranae, an emergent pathogen of honey bees.</title>
        <authorList>
            <person name="Cornman R.S."/>
            <person name="Chen Y.P."/>
            <person name="Schatz M.C."/>
            <person name="Street C."/>
            <person name="Zhao Y."/>
            <person name="Desany B."/>
            <person name="Egholm M."/>
            <person name="Hutchison S."/>
            <person name="Pettis J.S."/>
            <person name="Lipkin W.I."/>
            <person name="Evans J.D."/>
        </authorList>
    </citation>
    <scope>NUCLEOTIDE SEQUENCE [LARGE SCALE GENOMIC DNA]</scope>
    <source>
        <strain evidence="2">BRL01</strain>
    </source>
</reference>
<dbReference type="EMBL" id="ACOL01000010">
    <property type="protein sequence ID" value="EEQ82979.1"/>
    <property type="molecule type" value="Genomic_DNA"/>
</dbReference>
<dbReference type="InParanoid" id="C4V734"/>
<accession>C4V734</accession>
<name>C4V734_VAIC1</name>
<evidence type="ECO:0000313" key="1">
    <source>
        <dbReference type="EMBL" id="EEQ82979.1"/>
    </source>
</evidence>
<sequence length="104" mass="13035">MTLNKLCFYILITPMNMTDDREERFYKAVTCLLLGIEYLPNLKNIYYLRTSSGQHRNNFMRNNFFNARERQYYQKNYYNFNPRRGNYEFPYINRIRRKNNEHYD</sequence>
<gene>
    <name evidence="1" type="ORF">NCER_100245</name>
</gene>
<proteinExistence type="predicted"/>
<evidence type="ECO:0000313" key="2">
    <source>
        <dbReference type="Proteomes" id="UP000009082"/>
    </source>
</evidence>
<protein>
    <submittedName>
        <fullName evidence="1">Uncharacterized protein</fullName>
    </submittedName>
</protein>
<dbReference type="HOGENOM" id="CLU_2250852_0_0_1"/>
<dbReference type="KEGG" id="nce:NCER_100245"/>
<dbReference type="VEuPathDB" id="MicrosporidiaDB:NCER_100245"/>